<evidence type="ECO:0000256" key="4">
    <source>
        <dbReference type="ARBA" id="ARBA00022917"/>
    </source>
</evidence>
<keyword evidence="8" id="KW-1185">Reference proteome</keyword>
<evidence type="ECO:0000313" key="7">
    <source>
        <dbReference type="EMBL" id="KAK5983614.1"/>
    </source>
</evidence>
<evidence type="ECO:0000256" key="3">
    <source>
        <dbReference type="ARBA" id="ARBA00022840"/>
    </source>
</evidence>
<sequence>MNGTQLSDEGQTRKSLILRNLQEALGVDKLEKQLATDGKVVHVYWGTATTGKPHVGYFVPMRKIADFLQAGLKRLHFVRGTTYQLSREYTFDILRLCNQVSQRDAL</sequence>
<dbReference type="InterPro" id="IPR014729">
    <property type="entry name" value="Rossmann-like_a/b/a_fold"/>
</dbReference>
<evidence type="ECO:0000256" key="2">
    <source>
        <dbReference type="ARBA" id="ARBA00022741"/>
    </source>
</evidence>
<reference evidence="7 8" key="1">
    <citation type="submission" date="2019-10" db="EMBL/GenBank/DDBJ databases">
        <title>Assembly and Annotation for the nematode Trichostrongylus colubriformis.</title>
        <authorList>
            <person name="Martin J."/>
        </authorList>
    </citation>
    <scope>NUCLEOTIDE SEQUENCE [LARGE SCALE GENOMIC DNA]</scope>
    <source>
        <strain evidence="7">G859</strain>
        <tissue evidence="7">Whole worm</tissue>
    </source>
</reference>
<dbReference type="AlphaFoldDB" id="A0AAN8J351"/>
<keyword evidence="2 6" id="KW-0547">Nucleotide-binding</keyword>
<comment type="caution">
    <text evidence="7">The sequence shown here is derived from an EMBL/GenBank/DDBJ whole genome shotgun (WGS) entry which is preliminary data.</text>
</comment>
<accession>A0AAN8J351</accession>
<dbReference type="GO" id="GO:0004812">
    <property type="term" value="F:aminoacyl-tRNA ligase activity"/>
    <property type="evidence" value="ECO:0007669"/>
    <property type="project" value="UniProtKB-KW"/>
</dbReference>
<gene>
    <name evidence="7" type="ORF">GCK32_018751</name>
</gene>
<dbReference type="SUPFAM" id="SSF52374">
    <property type="entry name" value="Nucleotidylyl transferase"/>
    <property type="match status" value="1"/>
</dbReference>
<evidence type="ECO:0000256" key="6">
    <source>
        <dbReference type="RuleBase" id="RU363036"/>
    </source>
</evidence>
<proteinExistence type="inferred from homology"/>
<keyword evidence="4 6" id="KW-0648">Protein biosynthesis</keyword>
<dbReference type="InterPro" id="IPR002305">
    <property type="entry name" value="aa-tRNA-synth_Ic"/>
</dbReference>
<keyword evidence="1 6" id="KW-0436">Ligase</keyword>
<protein>
    <recommendedName>
        <fullName evidence="9">Tyrosine--tRNA ligase</fullName>
    </recommendedName>
</protein>
<dbReference type="EMBL" id="WIXE01003802">
    <property type="protein sequence ID" value="KAK5983614.1"/>
    <property type="molecule type" value="Genomic_DNA"/>
</dbReference>
<dbReference type="Gene3D" id="3.40.50.620">
    <property type="entry name" value="HUPs"/>
    <property type="match status" value="1"/>
</dbReference>
<comment type="similarity">
    <text evidence="6">Belongs to the class-I aminoacyl-tRNA synthetase family.</text>
</comment>
<organism evidence="7 8">
    <name type="scientific">Trichostrongylus colubriformis</name>
    <name type="common">Black scour worm</name>
    <dbReference type="NCBI Taxonomy" id="6319"/>
    <lineage>
        <taxon>Eukaryota</taxon>
        <taxon>Metazoa</taxon>
        <taxon>Ecdysozoa</taxon>
        <taxon>Nematoda</taxon>
        <taxon>Chromadorea</taxon>
        <taxon>Rhabditida</taxon>
        <taxon>Rhabditina</taxon>
        <taxon>Rhabditomorpha</taxon>
        <taxon>Strongyloidea</taxon>
        <taxon>Trichostrongylidae</taxon>
        <taxon>Trichostrongylus</taxon>
    </lineage>
</organism>
<evidence type="ECO:0000256" key="1">
    <source>
        <dbReference type="ARBA" id="ARBA00022598"/>
    </source>
</evidence>
<evidence type="ECO:0000313" key="8">
    <source>
        <dbReference type="Proteomes" id="UP001331761"/>
    </source>
</evidence>
<name>A0AAN8J351_TRICO</name>
<evidence type="ECO:0000256" key="5">
    <source>
        <dbReference type="ARBA" id="ARBA00023146"/>
    </source>
</evidence>
<dbReference type="GO" id="GO:0005524">
    <property type="term" value="F:ATP binding"/>
    <property type="evidence" value="ECO:0007669"/>
    <property type="project" value="UniProtKB-KW"/>
</dbReference>
<keyword evidence="5 6" id="KW-0030">Aminoacyl-tRNA synthetase</keyword>
<feature type="non-terminal residue" evidence="7">
    <location>
        <position position="106"/>
    </location>
</feature>
<evidence type="ECO:0008006" key="9">
    <source>
        <dbReference type="Google" id="ProtNLM"/>
    </source>
</evidence>
<keyword evidence="3 6" id="KW-0067">ATP-binding</keyword>
<dbReference type="Proteomes" id="UP001331761">
    <property type="component" value="Unassembled WGS sequence"/>
</dbReference>
<dbReference type="GO" id="GO:0006418">
    <property type="term" value="P:tRNA aminoacylation for protein translation"/>
    <property type="evidence" value="ECO:0007669"/>
    <property type="project" value="InterPro"/>
</dbReference>
<dbReference type="Pfam" id="PF00579">
    <property type="entry name" value="tRNA-synt_1b"/>
    <property type="match status" value="1"/>
</dbReference>